<accession>A0ABP0WKI9</accession>
<feature type="region of interest" description="Disordered" evidence="1">
    <location>
        <begin position="203"/>
        <end position="228"/>
    </location>
</feature>
<dbReference type="Proteomes" id="UP001497444">
    <property type="component" value="Chromosome 19"/>
</dbReference>
<sequence length="559" mass="60937">MELLWLPAPAPTSADSGSCSRRDINAQVDAVANVEAFDGQLQPHAEELLVLQLQPCCRTCSKKVDLSFPSLAARASVYPNLEDCPVLVSFNLPRWPSMKLAAQNETIYELLPLCASNSSSSGFDSATAAAGSISRSAPIESSPDILLPLDHVEQHSDDFQKHNSVQRPCRKRSNILLSDLQKVTRRTAATGTSLVSLLSPSAQSTTSLGAGYSDGQKNKKKNRAAGTSTSVAMANNNAVIQETRSCWGELVRRGEYEPAFVGTQLGAAATHDHTVTNAFPPLQEAAWVRGCNCSNGILHQQQDLVVHSADSENYSSSCAVKISTDCNTLQRDLKSEQEQELYCDCSIDIKRCRSSTSKRQKRRFRYSHRVEEAVDDAEHDDAYEDDNMIQVMSSTYPGPENPQDRSSSSSMPLQLEEGPHQRSCRNNSSLPLQEETQQPTCRNFLSSKKRSVRSGSSSSSSSSSSLESTAFSNRYSAASGEEEYYSCSATELKLRKKVKVLRGMIPAAAAAAARGSSQDMTMSSTTTDTSLVLDEAIHYVKLLQLHVQMLRNGGSKPKE</sequence>
<evidence type="ECO:0000313" key="3">
    <source>
        <dbReference type="Proteomes" id="UP001497444"/>
    </source>
</evidence>
<feature type="region of interest" description="Disordered" evidence="1">
    <location>
        <begin position="392"/>
        <end position="469"/>
    </location>
</feature>
<protein>
    <recommendedName>
        <fullName evidence="4">BHLH domain-containing protein</fullName>
    </recommendedName>
</protein>
<feature type="compositionally biased region" description="Low complexity" evidence="1">
    <location>
        <begin position="453"/>
        <end position="465"/>
    </location>
</feature>
<evidence type="ECO:0000313" key="2">
    <source>
        <dbReference type="EMBL" id="CAK9266954.1"/>
    </source>
</evidence>
<reference evidence="2" key="1">
    <citation type="submission" date="2024-02" db="EMBL/GenBank/DDBJ databases">
        <authorList>
            <consortium name="ELIXIR-Norway"/>
            <consortium name="Elixir Norway"/>
        </authorList>
    </citation>
    <scope>NUCLEOTIDE SEQUENCE</scope>
</reference>
<proteinExistence type="predicted"/>
<dbReference type="EMBL" id="OZ020114">
    <property type="protein sequence ID" value="CAK9266954.1"/>
    <property type="molecule type" value="Genomic_DNA"/>
</dbReference>
<evidence type="ECO:0008006" key="4">
    <source>
        <dbReference type="Google" id="ProtNLM"/>
    </source>
</evidence>
<gene>
    <name evidence="2" type="ORF">CSSPJE1EN1_LOCUS12432</name>
</gene>
<feature type="compositionally biased region" description="Polar residues" evidence="1">
    <location>
        <begin position="424"/>
        <end position="445"/>
    </location>
</feature>
<keyword evidence="3" id="KW-1185">Reference proteome</keyword>
<evidence type="ECO:0000256" key="1">
    <source>
        <dbReference type="SAM" id="MobiDB-lite"/>
    </source>
</evidence>
<organism evidence="2 3">
    <name type="scientific">Sphagnum jensenii</name>
    <dbReference type="NCBI Taxonomy" id="128206"/>
    <lineage>
        <taxon>Eukaryota</taxon>
        <taxon>Viridiplantae</taxon>
        <taxon>Streptophyta</taxon>
        <taxon>Embryophyta</taxon>
        <taxon>Bryophyta</taxon>
        <taxon>Sphagnophytina</taxon>
        <taxon>Sphagnopsida</taxon>
        <taxon>Sphagnales</taxon>
        <taxon>Sphagnaceae</taxon>
        <taxon>Sphagnum</taxon>
    </lineage>
</organism>
<name>A0ABP0WKI9_9BRYO</name>